<organism evidence="1 2">
    <name type="scientific">Aureococcus anophagefferens</name>
    <name type="common">Harmful bloom alga</name>
    <dbReference type="NCBI Taxonomy" id="44056"/>
    <lineage>
        <taxon>Eukaryota</taxon>
        <taxon>Sar</taxon>
        <taxon>Stramenopiles</taxon>
        <taxon>Ochrophyta</taxon>
        <taxon>Pelagophyceae</taxon>
        <taxon>Pelagomonadales</taxon>
        <taxon>Pelagomonadaceae</taxon>
        <taxon>Aureococcus</taxon>
    </lineage>
</organism>
<proteinExistence type="predicted"/>
<dbReference type="KEGG" id="aaf:AURANDRAFT_63946"/>
<dbReference type="Pfam" id="PF13810">
    <property type="entry name" value="DUF4185"/>
    <property type="match status" value="1"/>
</dbReference>
<evidence type="ECO:0000313" key="2">
    <source>
        <dbReference type="Proteomes" id="UP001363151"/>
    </source>
</evidence>
<dbReference type="Proteomes" id="UP001363151">
    <property type="component" value="Unassembled WGS sequence"/>
</dbReference>
<protein>
    <submittedName>
        <fullName evidence="1">Uncharacterized protein</fullName>
    </submittedName>
</protein>
<keyword evidence="2" id="KW-1185">Reference proteome</keyword>
<name>A0ABR1GDB6_AURAN</name>
<dbReference type="InterPro" id="IPR025442">
    <property type="entry name" value="DUF4185"/>
</dbReference>
<dbReference type="EMBL" id="JBBJCI010000034">
    <property type="protein sequence ID" value="KAK7253801.1"/>
    <property type="molecule type" value="Genomic_DNA"/>
</dbReference>
<reference evidence="1 2" key="1">
    <citation type="submission" date="2024-03" db="EMBL/GenBank/DDBJ databases">
        <title>Aureococcus anophagefferens CCMP1851 and Kratosvirus quantuckense: Draft genome of a second virus-susceptible host strain in the model system.</title>
        <authorList>
            <person name="Chase E."/>
            <person name="Truchon A.R."/>
            <person name="Schepens W."/>
            <person name="Wilhelm S.W."/>
        </authorList>
    </citation>
    <scope>NUCLEOTIDE SEQUENCE [LARGE SCALE GENOMIC DNA]</scope>
    <source>
        <strain evidence="1 2">CCMP1851</strain>
    </source>
</reference>
<gene>
    <name evidence="1" type="ORF">SO694_00002649</name>
</gene>
<sequence length="396" mass="43504">MSWSSKVVLLHWISTLLLLLQSAAGFDGAIAAAPDGFLQAAFEPWTRNTTSRAWTGGDVGASCALTPTRTLWVFGDTLIGHWDGKRRVSEGAAMPHSSVGVWDLGAAPRDAMTWRWGPGNASFFRPSWESSKEAFWAAVTAPRLVDGRVLVLGNRVLYTGEGGPMGFRTNESFIFTIDGAADRPDDPASWELDYFSLPHTGNLSTGGFVDFARGALLVGPWLYLYGNVRTAATGGREVLSRIPWADLRERNFSAQEYWTGAWRRGWGDDLPEALATLWSPQVAEMQPQWCDKTGSYVALTIPFGSTRVELRAAPAPEGPWTDPRKVYDIPPPQNDTTKFFCYATMQHDVASLPRDPSSPPPDLVFTYVCNGRTLADVFAPGAEASYIPQFVRLSFL</sequence>
<accession>A0ABR1GDB6</accession>
<evidence type="ECO:0000313" key="1">
    <source>
        <dbReference type="EMBL" id="KAK7253801.1"/>
    </source>
</evidence>
<comment type="caution">
    <text evidence="1">The sequence shown here is derived from an EMBL/GenBank/DDBJ whole genome shotgun (WGS) entry which is preliminary data.</text>
</comment>